<dbReference type="SUPFAM" id="SSF141678">
    <property type="entry name" value="MAL13P1.257-like"/>
    <property type="match status" value="1"/>
</dbReference>
<dbReference type="GO" id="GO:0008270">
    <property type="term" value="F:zinc ion binding"/>
    <property type="evidence" value="ECO:0007669"/>
    <property type="project" value="TreeGrafter"/>
</dbReference>
<dbReference type="PANTHER" id="PTHR12857">
    <property type="entry name" value="CXXC MOTIF CONTAINING ZINC BINDING PROTEIN"/>
    <property type="match status" value="1"/>
</dbReference>
<dbReference type="PANTHER" id="PTHR12857:SF0">
    <property type="entry name" value="CXXC MOTIF CONTAINING ZINC BINDING PROTEIN"/>
    <property type="match status" value="1"/>
</dbReference>
<dbReference type="RefSeq" id="XP_028475512.1">
    <property type="nucleotide sequence ID" value="XM_028624440.1"/>
</dbReference>
<evidence type="ECO:0000256" key="1">
    <source>
        <dbReference type="ARBA" id="ARBA00007818"/>
    </source>
</evidence>
<dbReference type="Proteomes" id="UP000279236">
    <property type="component" value="Unassembled WGS sequence"/>
</dbReference>
<evidence type="ECO:0000256" key="3">
    <source>
        <dbReference type="ARBA" id="ARBA00022833"/>
    </source>
</evidence>
<accession>A0A427XNT5</accession>
<name>A0A427XNT5_9TREE</name>
<protein>
    <recommendedName>
        <fullName evidence="6">DUF866 domain protein</fullName>
    </recommendedName>
</protein>
<keyword evidence="3" id="KW-0862">Zinc</keyword>
<evidence type="ECO:0000256" key="2">
    <source>
        <dbReference type="ARBA" id="ARBA00022723"/>
    </source>
</evidence>
<gene>
    <name evidence="4" type="ORF">EHS24_009147</name>
</gene>
<evidence type="ECO:0000313" key="5">
    <source>
        <dbReference type="Proteomes" id="UP000279236"/>
    </source>
</evidence>
<dbReference type="OrthoDB" id="10248838at2759"/>
<dbReference type="AlphaFoldDB" id="A0A427XNT5"/>
<comment type="similarity">
    <text evidence="1">Belongs to the UPF0587 family.</text>
</comment>
<reference evidence="4 5" key="1">
    <citation type="submission" date="2018-11" db="EMBL/GenBank/DDBJ databases">
        <title>Genome sequence of Apiotrichum porosum DSM 27194.</title>
        <authorList>
            <person name="Aliyu H."/>
            <person name="Gorte O."/>
            <person name="Ochsenreither K."/>
        </authorList>
    </citation>
    <scope>NUCLEOTIDE SEQUENCE [LARGE SCALE GENOMIC DNA]</scope>
    <source>
        <strain evidence="4 5">DSM 27194</strain>
    </source>
</reference>
<comment type="caution">
    <text evidence="4">The sequence shown here is derived from an EMBL/GenBank/DDBJ whole genome shotgun (WGS) entry which is preliminary data.</text>
</comment>
<organism evidence="4 5">
    <name type="scientific">Apiotrichum porosum</name>
    <dbReference type="NCBI Taxonomy" id="105984"/>
    <lineage>
        <taxon>Eukaryota</taxon>
        <taxon>Fungi</taxon>
        <taxon>Dikarya</taxon>
        <taxon>Basidiomycota</taxon>
        <taxon>Agaricomycotina</taxon>
        <taxon>Tremellomycetes</taxon>
        <taxon>Trichosporonales</taxon>
        <taxon>Trichosporonaceae</taxon>
        <taxon>Apiotrichum</taxon>
    </lineage>
</organism>
<dbReference type="GeneID" id="39593690"/>
<dbReference type="Pfam" id="PF05907">
    <property type="entry name" value="CXXC_Zn-b_euk"/>
    <property type="match status" value="1"/>
</dbReference>
<dbReference type="EMBL" id="RSCE01000008">
    <property type="protein sequence ID" value="RSH80565.1"/>
    <property type="molecule type" value="Genomic_DNA"/>
</dbReference>
<keyword evidence="5" id="KW-1185">Reference proteome</keyword>
<proteinExistence type="inferred from homology"/>
<sequence length="165" mass="18566">MVKLLVKIGMELENVASVVPEEPYEYFFNVMCTSCREEHPKVVSFNQTEEHELSGSRGSAHFVWRCGNCKREQSCSFASPSASSKSTAALPYAAENAQLAPLIALDCRGLEVTKFHFRGRWIVETAEGTKFEADLEEGEERWDDYDEKTEEPVSISEFVSAVSRV</sequence>
<evidence type="ECO:0008006" key="6">
    <source>
        <dbReference type="Google" id="ProtNLM"/>
    </source>
</evidence>
<keyword evidence="2" id="KW-0479">Metal-binding</keyword>
<evidence type="ECO:0000313" key="4">
    <source>
        <dbReference type="EMBL" id="RSH80565.1"/>
    </source>
</evidence>
<dbReference type="InterPro" id="IPR008584">
    <property type="entry name" value="CXXC_Zn-binding_euk"/>
</dbReference>
<dbReference type="STRING" id="105984.A0A427XNT5"/>